<evidence type="ECO:0000256" key="13">
    <source>
        <dbReference type="SAM" id="SignalP"/>
    </source>
</evidence>
<gene>
    <name evidence="16" type="ORF">C427_0688</name>
</gene>
<dbReference type="PATRIC" id="fig|1129794.4.peg.680"/>
<keyword evidence="7" id="KW-0406">Ion transport</keyword>
<feature type="domain" description="TonB-dependent receptor-like beta-barrel" evidence="14">
    <location>
        <begin position="228"/>
        <end position="664"/>
    </location>
</feature>
<dbReference type="eggNOG" id="COG4772">
    <property type="taxonomic scope" value="Bacteria"/>
</dbReference>
<dbReference type="KEGG" id="gps:C427_0688"/>
<keyword evidence="2 11" id="KW-0813">Transport</keyword>
<keyword evidence="4" id="KW-0410">Iron transport</keyword>
<comment type="similarity">
    <text evidence="11 12">Belongs to the TonB-dependent receptor family.</text>
</comment>
<evidence type="ECO:0000256" key="1">
    <source>
        <dbReference type="ARBA" id="ARBA00004571"/>
    </source>
</evidence>
<evidence type="ECO:0000256" key="11">
    <source>
        <dbReference type="PROSITE-ProRule" id="PRU01360"/>
    </source>
</evidence>
<dbReference type="GO" id="GO:0009279">
    <property type="term" value="C:cell outer membrane"/>
    <property type="evidence" value="ECO:0007669"/>
    <property type="project" value="UniProtKB-SubCell"/>
</dbReference>
<evidence type="ECO:0000259" key="15">
    <source>
        <dbReference type="Pfam" id="PF07715"/>
    </source>
</evidence>
<proteinExistence type="inferred from homology"/>
<dbReference type="Pfam" id="PF00593">
    <property type="entry name" value="TonB_dep_Rec_b-barrel"/>
    <property type="match status" value="1"/>
</dbReference>
<dbReference type="HOGENOM" id="CLU_016085_0_0_6"/>
<evidence type="ECO:0000256" key="10">
    <source>
        <dbReference type="ARBA" id="ARBA00023237"/>
    </source>
</evidence>
<keyword evidence="9 11" id="KW-0472">Membrane</keyword>
<accession>K6YVF7</accession>
<dbReference type="SUPFAM" id="SSF56935">
    <property type="entry name" value="Porins"/>
    <property type="match status" value="1"/>
</dbReference>
<comment type="subcellular location">
    <subcellularLocation>
        <location evidence="1 11">Cell outer membrane</location>
        <topology evidence="1 11">Multi-pass membrane protein</topology>
    </subcellularLocation>
</comment>
<dbReference type="EMBL" id="CP003837">
    <property type="protein sequence ID" value="AGH42798.1"/>
    <property type="molecule type" value="Genomic_DNA"/>
</dbReference>
<name>K6YVF7_9ALTE</name>
<dbReference type="STRING" id="1129794.C427_0688"/>
<keyword evidence="10 11" id="KW-0998">Cell outer membrane</keyword>
<evidence type="ECO:0000259" key="14">
    <source>
        <dbReference type="Pfam" id="PF00593"/>
    </source>
</evidence>
<keyword evidence="3 11" id="KW-1134">Transmembrane beta strand</keyword>
<protein>
    <submittedName>
        <fullName evidence="16">TonB-dependent receptor plug</fullName>
    </submittedName>
</protein>
<keyword evidence="13" id="KW-0732">Signal</keyword>
<evidence type="ECO:0000256" key="6">
    <source>
        <dbReference type="ARBA" id="ARBA00023004"/>
    </source>
</evidence>
<evidence type="ECO:0000256" key="7">
    <source>
        <dbReference type="ARBA" id="ARBA00023065"/>
    </source>
</evidence>
<dbReference type="GO" id="GO:0006826">
    <property type="term" value="P:iron ion transport"/>
    <property type="evidence" value="ECO:0007669"/>
    <property type="project" value="UniProtKB-KW"/>
</dbReference>
<evidence type="ECO:0000256" key="2">
    <source>
        <dbReference type="ARBA" id="ARBA00022448"/>
    </source>
</evidence>
<feature type="domain" description="TonB-dependent receptor plug" evidence="15">
    <location>
        <begin position="68"/>
        <end position="176"/>
    </location>
</feature>
<evidence type="ECO:0000256" key="8">
    <source>
        <dbReference type="ARBA" id="ARBA00023077"/>
    </source>
</evidence>
<organism evidence="16 17">
    <name type="scientific">Paraglaciecola psychrophila 170</name>
    <dbReference type="NCBI Taxonomy" id="1129794"/>
    <lineage>
        <taxon>Bacteria</taxon>
        <taxon>Pseudomonadati</taxon>
        <taxon>Pseudomonadota</taxon>
        <taxon>Gammaproteobacteria</taxon>
        <taxon>Alteromonadales</taxon>
        <taxon>Alteromonadaceae</taxon>
        <taxon>Paraglaciecola</taxon>
    </lineage>
</organism>
<dbReference type="OrthoDB" id="99480at2"/>
<dbReference type="InterPro" id="IPR012910">
    <property type="entry name" value="Plug_dom"/>
</dbReference>
<evidence type="ECO:0000313" key="16">
    <source>
        <dbReference type="EMBL" id="AGH42798.1"/>
    </source>
</evidence>
<dbReference type="InterPro" id="IPR037066">
    <property type="entry name" value="Plug_dom_sf"/>
</dbReference>
<evidence type="ECO:0000256" key="4">
    <source>
        <dbReference type="ARBA" id="ARBA00022496"/>
    </source>
</evidence>
<reference evidence="16 17" key="1">
    <citation type="journal article" date="2013" name="Genome Announc.">
        <title>Complete Genome Sequence of Glaciecola psychrophila Strain 170T.</title>
        <authorList>
            <person name="Yin J."/>
            <person name="Chen J."/>
            <person name="Liu G."/>
            <person name="Yu Y."/>
            <person name="Song L."/>
            <person name="Wang X."/>
            <person name="Qu X."/>
        </authorList>
    </citation>
    <scope>NUCLEOTIDE SEQUENCE [LARGE SCALE GENOMIC DNA]</scope>
    <source>
        <strain evidence="16 17">170</strain>
    </source>
</reference>
<keyword evidence="8 12" id="KW-0798">TonB box</keyword>
<dbReference type="PANTHER" id="PTHR32552">
    <property type="entry name" value="FERRICHROME IRON RECEPTOR-RELATED"/>
    <property type="match status" value="1"/>
</dbReference>
<keyword evidence="17" id="KW-1185">Reference proteome</keyword>
<keyword evidence="16" id="KW-0675">Receptor</keyword>
<dbReference type="Gene3D" id="2.40.170.20">
    <property type="entry name" value="TonB-dependent receptor, beta-barrel domain"/>
    <property type="match status" value="1"/>
</dbReference>
<evidence type="ECO:0000256" key="3">
    <source>
        <dbReference type="ARBA" id="ARBA00022452"/>
    </source>
</evidence>
<dbReference type="InterPro" id="IPR036942">
    <property type="entry name" value="Beta-barrel_TonB_sf"/>
</dbReference>
<dbReference type="PANTHER" id="PTHR32552:SF81">
    <property type="entry name" value="TONB-DEPENDENT OUTER MEMBRANE RECEPTOR"/>
    <property type="match status" value="1"/>
</dbReference>
<dbReference type="InterPro" id="IPR000531">
    <property type="entry name" value="Beta-barrel_TonB"/>
</dbReference>
<dbReference type="Gene3D" id="2.170.130.10">
    <property type="entry name" value="TonB-dependent receptor, plug domain"/>
    <property type="match status" value="1"/>
</dbReference>
<sequence length="711" mass="78952">MKRTNYVPFKLGKLCSAVLSCALLGAGSLFSFSALSESNNWNEPIEAVSIEKIEIQGKAASLIGEAISASEGVIGQQEILNRPMLRIGEILELVPGMVVTQHSGTGKANQYFLRGFNLDHGTDFATFIDYMPINMRTHGHGQGYTDLNFIIPETVQTITFKKGAYYGQIGDFSGAGSASFNTVNQPQTTQLSATIGEDNFQRYLLAGGIELDNEHINYAIEFNSNDGPWTNIDEDLDKTNIFLSYNSNHKSDDFKVTFMGYDNTWNSADQIPQRAVNAGIIDELGSLDTSLGGNSSRYSINAEWKNENINASGYLIDYDLNLWSNFTYFLDNPATGDQFEQVDKRKVYGGHLSYTAFVNWQGLPVSNEFGAQIRVDDIDEVGLFQTQKRQRLGVIRNDTVNESSAGFYWQNNIIWSDAIKTIVSARYDYFDFDVKSNINTNINGVNLSVNNGTEDAGNVALKANLIYTFNDDWEAYVSAGQGFHSNDARGTIVQVDPNSGGAIQPVDPIVDSYGYELGLRANLFDKLNASLSIWQLNLDSELLFVGDAGNTEPSDSSSRYGVELTGYYSVTDSLTFDLEYAYTDAEFDKLPSNANQIPGALEHVLQAGVSYQPQQGWFANARLRYFSERPLIEDGSVTSDDSQIMNLNVGYKFTQLTLKLDILNALDSNDHDIDYYYASRIANEPQGSATEDLHYHVLEPRTVRLSAVYKF</sequence>
<dbReference type="RefSeq" id="WP_007636291.1">
    <property type="nucleotide sequence ID" value="NC_020514.1"/>
</dbReference>
<dbReference type="Proteomes" id="UP000011864">
    <property type="component" value="Chromosome"/>
</dbReference>
<dbReference type="Pfam" id="PF07715">
    <property type="entry name" value="Plug"/>
    <property type="match status" value="1"/>
</dbReference>
<feature type="chain" id="PRO_5003900393" evidence="13">
    <location>
        <begin position="37"/>
        <end position="711"/>
    </location>
</feature>
<keyword evidence="6" id="KW-0408">Iron</keyword>
<evidence type="ECO:0000256" key="5">
    <source>
        <dbReference type="ARBA" id="ARBA00022692"/>
    </source>
</evidence>
<keyword evidence="5 11" id="KW-0812">Transmembrane</keyword>
<dbReference type="AlphaFoldDB" id="K6YVF7"/>
<evidence type="ECO:0000256" key="12">
    <source>
        <dbReference type="RuleBase" id="RU003357"/>
    </source>
</evidence>
<evidence type="ECO:0000256" key="9">
    <source>
        <dbReference type="ARBA" id="ARBA00023136"/>
    </source>
</evidence>
<feature type="signal peptide" evidence="13">
    <location>
        <begin position="1"/>
        <end position="36"/>
    </location>
</feature>
<dbReference type="PROSITE" id="PS52016">
    <property type="entry name" value="TONB_DEPENDENT_REC_3"/>
    <property type="match status" value="1"/>
</dbReference>
<dbReference type="InterPro" id="IPR039426">
    <property type="entry name" value="TonB-dep_rcpt-like"/>
</dbReference>
<evidence type="ECO:0000313" key="17">
    <source>
        <dbReference type="Proteomes" id="UP000011864"/>
    </source>
</evidence>